<organism evidence="2 3">
    <name type="scientific">Potamilus streckersoni</name>
    <dbReference type="NCBI Taxonomy" id="2493646"/>
    <lineage>
        <taxon>Eukaryota</taxon>
        <taxon>Metazoa</taxon>
        <taxon>Spiralia</taxon>
        <taxon>Lophotrochozoa</taxon>
        <taxon>Mollusca</taxon>
        <taxon>Bivalvia</taxon>
        <taxon>Autobranchia</taxon>
        <taxon>Heteroconchia</taxon>
        <taxon>Palaeoheterodonta</taxon>
        <taxon>Unionida</taxon>
        <taxon>Unionoidea</taxon>
        <taxon>Unionidae</taxon>
        <taxon>Ambleminae</taxon>
        <taxon>Lampsilini</taxon>
        <taxon>Potamilus</taxon>
    </lineage>
</organism>
<evidence type="ECO:0000313" key="2">
    <source>
        <dbReference type="EMBL" id="KAK3584585.1"/>
    </source>
</evidence>
<accession>A0AAE0S3K2</accession>
<dbReference type="EMBL" id="JAEAOA010002333">
    <property type="protein sequence ID" value="KAK3584585.1"/>
    <property type="molecule type" value="Genomic_DNA"/>
</dbReference>
<reference evidence="2" key="1">
    <citation type="journal article" date="2021" name="Genome Biol. Evol.">
        <title>A High-Quality Reference Genome for a Parasitic Bivalve with Doubly Uniparental Inheritance (Bivalvia: Unionida).</title>
        <authorList>
            <person name="Smith C.H."/>
        </authorList>
    </citation>
    <scope>NUCLEOTIDE SEQUENCE</scope>
    <source>
        <strain evidence="2">CHS0354</strain>
    </source>
</reference>
<protein>
    <submittedName>
        <fullName evidence="2">Uncharacterized protein</fullName>
    </submittedName>
</protein>
<keyword evidence="3" id="KW-1185">Reference proteome</keyword>
<gene>
    <name evidence="2" type="ORF">CHS0354_040287</name>
</gene>
<reference evidence="2" key="3">
    <citation type="submission" date="2023-05" db="EMBL/GenBank/DDBJ databases">
        <authorList>
            <person name="Smith C.H."/>
        </authorList>
    </citation>
    <scope>NUCLEOTIDE SEQUENCE</scope>
    <source>
        <strain evidence="2">CHS0354</strain>
        <tissue evidence="2">Mantle</tissue>
    </source>
</reference>
<feature type="transmembrane region" description="Helical" evidence="1">
    <location>
        <begin position="96"/>
        <end position="114"/>
    </location>
</feature>
<keyword evidence="1" id="KW-0472">Membrane</keyword>
<dbReference type="Proteomes" id="UP001195483">
    <property type="component" value="Unassembled WGS sequence"/>
</dbReference>
<feature type="transmembrane region" description="Helical" evidence="1">
    <location>
        <begin position="52"/>
        <end position="76"/>
    </location>
</feature>
<sequence length="149" mass="17075">MPKVYRDSKEITLHTQGLKMNFNLCLAELDEGCLRCGVIILNIFINQKHCPVIYLEMLVIHGSLMWECLFSILIYINHMLFYADDSRDNELAGCPPIFILSAGCPPIFILSAGLPSDLHFVSRLPFLFSNQLDYSMYSFVIHMQLQKTP</sequence>
<name>A0AAE0S3K2_9BIVA</name>
<keyword evidence="1" id="KW-0812">Transmembrane</keyword>
<dbReference type="AlphaFoldDB" id="A0AAE0S3K2"/>
<reference evidence="2" key="2">
    <citation type="journal article" date="2021" name="Genome Biol. Evol.">
        <title>Developing a high-quality reference genome for a parasitic bivalve with doubly uniparental inheritance (Bivalvia: Unionida).</title>
        <authorList>
            <person name="Smith C.H."/>
        </authorList>
    </citation>
    <scope>NUCLEOTIDE SEQUENCE</scope>
    <source>
        <strain evidence="2">CHS0354</strain>
        <tissue evidence="2">Mantle</tissue>
    </source>
</reference>
<evidence type="ECO:0000313" key="3">
    <source>
        <dbReference type="Proteomes" id="UP001195483"/>
    </source>
</evidence>
<comment type="caution">
    <text evidence="2">The sequence shown here is derived from an EMBL/GenBank/DDBJ whole genome shotgun (WGS) entry which is preliminary data.</text>
</comment>
<keyword evidence="1" id="KW-1133">Transmembrane helix</keyword>
<proteinExistence type="predicted"/>
<evidence type="ECO:0000256" key="1">
    <source>
        <dbReference type="SAM" id="Phobius"/>
    </source>
</evidence>